<keyword evidence="5 9" id="KW-0798">TonB box</keyword>
<feature type="domain" description="TonB-dependent receptor-like beta-barrel" evidence="11">
    <location>
        <begin position="383"/>
        <end position="925"/>
    </location>
</feature>
<evidence type="ECO:0000256" key="8">
    <source>
        <dbReference type="PROSITE-ProRule" id="PRU01360"/>
    </source>
</evidence>
<dbReference type="InterPro" id="IPR000531">
    <property type="entry name" value="Beta-barrel_TonB"/>
</dbReference>
<dbReference type="Proteomes" id="UP001595776">
    <property type="component" value="Unassembled WGS sequence"/>
</dbReference>
<feature type="signal peptide" evidence="10">
    <location>
        <begin position="1"/>
        <end position="30"/>
    </location>
</feature>
<dbReference type="SUPFAM" id="SSF56935">
    <property type="entry name" value="Porins"/>
    <property type="match status" value="1"/>
</dbReference>
<keyword evidence="10" id="KW-0732">Signal</keyword>
<comment type="similarity">
    <text evidence="8 9">Belongs to the TonB-dependent receptor family.</text>
</comment>
<dbReference type="InterPro" id="IPR012910">
    <property type="entry name" value="Plug_dom"/>
</dbReference>
<evidence type="ECO:0000256" key="5">
    <source>
        <dbReference type="ARBA" id="ARBA00023077"/>
    </source>
</evidence>
<keyword evidence="2 8" id="KW-0813">Transport</keyword>
<evidence type="ECO:0000256" key="3">
    <source>
        <dbReference type="ARBA" id="ARBA00022452"/>
    </source>
</evidence>
<evidence type="ECO:0000259" key="12">
    <source>
        <dbReference type="Pfam" id="PF07715"/>
    </source>
</evidence>
<dbReference type="InterPro" id="IPR037066">
    <property type="entry name" value="Plug_dom_sf"/>
</dbReference>
<dbReference type="InterPro" id="IPR039426">
    <property type="entry name" value="TonB-dep_rcpt-like"/>
</dbReference>
<evidence type="ECO:0000313" key="14">
    <source>
        <dbReference type="Proteomes" id="UP001595776"/>
    </source>
</evidence>
<keyword evidence="14" id="KW-1185">Reference proteome</keyword>
<evidence type="ECO:0000256" key="2">
    <source>
        <dbReference type="ARBA" id="ARBA00022448"/>
    </source>
</evidence>
<evidence type="ECO:0000256" key="10">
    <source>
        <dbReference type="SAM" id="SignalP"/>
    </source>
</evidence>
<dbReference type="Gene3D" id="2.40.170.20">
    <property type="entry name" value="TonB-dependent receptor, beta-barrel domain"/>
    <property type="match status" value="1"/>
</dbReference>
<protein>
    <submittedName>
        <fullName evidence="13">TonB-dependent receptor domain-containing protein</fullName>
    </submittedName>
</protein>
<evidence type="ECO:0000313" key="13">
    <source>
        <dbReference type="EMBL" id="MFC4347370.1"/>
    </source>
</evidence>
<evidence type="ECO:0000256" key="4">
    <source>
        <dbReference type="ARBA" id="ARBA00022692"/>
    </source>
</evidence>
<evidence type="ECO:0000256" key="9">
    <source>
        <dbReference type="RuleBase" id="RU003357"/>
    </source>
</evidence>
<dbReference type="InterPro" id="IPR036942">
    <property type="entry name" value="Beta-barrel_TonB_sf"/>
</dbReference>
<accession>A0ABV8U929</accession>
<evidence type="ECO:0000256" key="1">
    <source>
        <dbReference type="ARBA" id="ARBA00004571"/>
    </source>
</evidence>
<keyword evidence="6 8" id="KW-0472">Membrane</keyword>
<gene>
    <name evidence="13" type="ORF">ACFO5Q_05890</name>
</gene>
<keyword evidence="7 8" id="KW-0998">Cell outer membrane</keyword>
<dbReference type="PANTHER" id="PTHR47234:SF2">
    <property type="entry name" value="TONB-DEPENDENT RECEPTOR"/>
    <property type="match status" value="1"/>
</dbReference>
<dbReference type="PANTHER" id="PTHR47234">
    <property type="match status" value="1"/>
</dbReference>
<dbReference type="Gene3D" id="2.170.130.10">
    <property type="entry name" value="TonB-dependent receptor, plug domain"/>
    <property type="match status" value="1"/>
</dbReference>
<feature type="chain" id="PRO_5046634691" evidence="10">
    <location>
        <begin position="31"/>
        <end position="961"/>
    </location>
</feature>
<dbReference type="PROSITE" id="PS52016">
    <property type="entry name" value="TONB_DEPENDENT_REC_3"/>
    <property type="match status" value="1"/>
</dbReference>
<dbReference type="Pfam" id="PF00593">
    <property type="entry name" value="TonB_dep_Rec_b-barrel"/>
    <property type="match status" value="1"/>
</dbReference>
<dbReference type="InterPro" id="IPR018247">
    <property type="entry name" value="EF_Hand_1_Ca_BS"/>
</dbReference>
<evidence type="ECO:0000256" key="7">
    <source>
        <dbReference type="ARBA" id="ARBA00023237"/>
    </source>
</evidence>
<evidence type="ECO:0000256" key="6">
    <source>
        <dbReference type="ARBA" id="ARBA00023136"/>
    </source>
</evidence>
<feature type="domain" description="TonB-dependent receptor plug" evidence="12">
    <location>
        <begin position="54"/>
        <end position="179"/>
    </location>
</feature>
<name>A0ABV8U929_9PROT</name>
<comment type="caution">
    <text evidence="13">The sequence shown here is derived from an EMBL/GenBank/DDBJ whole genome shotgun (WGS) entry which is preliminary data.</text>
</comment>
<organism evidence="13 14">
    <name type="scientific">Kordiimonas lipolytica</name>
    <dbReference type="NCBI Taxonomy" id="1662421"/>
    <lineage>
        <taxon>Bacteria</taxon>
        <taxon>Pseudomonadati</taxon>
        <taxon>Pseudomonadota</taxon>
        <taxon>Alphaproteobacteria</taxon>
        <taxon>Kordiimonadales</taxon>
        <taxon>Kordiimonadaceae</taxon>
        <taxon>Kordiimonas</taxon>
    </lineage>
</organism>
<reference evidence="14" key="1">
    <citation type="journal article" date="2019" name="Int. J. Syst. Evol. Microbiol.">
        <title>The Global Catalogue of Microorganisms (GCM) 10K type strain sequencing project: providing services to taxonomists for standard genome sequencing and annotation.</title>
        <authorList>
            <consortium name="The Broad Institute Genomics Platform"/>
            <consortium name="The Broad Institute Genome Sequencing Center for Infectious Disease"/>
            <person name="Wu L."/>
            <person name="Ma J."/>
        </authorList>
    </citation>
    <scope>NUCLEOTIDE SEQUENCE [LARGE SCALE GENOMIC DNA]</scope>
    <source>
        <strain evidence="14">CGMCC 1.15304</strain>
    </source>
</reference>
<keyword evidence="13" id="KW-0675">Receptor</keyword>
<comment type="subcellular location">
    <subcellularLocation>
        <location evidence="1 8">Cell outer membrane</location>
        <topology evidence="1 8">Multi-pass membrane protein</topology>
    </subcellularLocation>
</comment>
<dbReference type="RefSeq" id="WP_068152846.1">
    <property type="nucleotide sequence ID" value="NZ_JBHSCR010000003.1"/>
</dbReference>
<dbReference type="EMBL" id="JBHSCR010000003">
    <property type="protein sequence ID" value="MFC4347370.1"/>
    <property type="molecule type" value="Genomic_DNA"/>
</dbReference>
<proteinExistence type="inferred from homology"/>
<keyword evidence="3 8" id="KW-1134">Transmembrane beta strand</keyword>
<dbReference type="PROSITE" id="PS00018">
    <property type="entry name" value="EF_HAND_1"/>
    <property type="match status" value="1"/>
</dbReference>
<sequence>MKQSIAPMRKLQLLAGCAAVAVTFSTPTIAQDTTVDEFEEVVVTGSRIRQNPLEAQNPVQILSAADMDASGQVSVADFLQRLPIAGSAINRTNNSSGNLGFPPDGSGIGAGASQIDLRYLTSKRVLVLVDGKRWVRGSSASGVSGAVDLNTIPAGIIKSIEVLQDGASTIYGSDAIAGVVNIKTRDDYEGIKGSAYYGLYDEGDGKTQEYDVSWGAQNDRGRVLIDVSYTNQGAVEAADRDISAYAIPFENLGASSGTPQARLVFANDWGDITLNDGVTGLPNFDPNDPTGAGSDYHAFTLQDRFNYSPYNKLSTPNERVNIFAKAEYDLTDTITLRTTAAYNNRQSVSQAAPEPLFFGPGAGAGFWMDNMVISADNPYNPFGVDIDETNFVFGGRRPIEAGPRIFRQNVDTWYVSSTLDGDLNVGDRTWFWDINATWSQSQANQQKTGAFNARKLQDALGDPDACAAIPGCVPFNIFGGQGDGSGTITQAMLDYVTFVQKDESRQKLINYSANIGGDVVDLPAGPLGMAFGWEYREEKGSFIPDSVVSSGETAGVPASPTEGEIHVKEFYGEINVPLLSDVAMAKNLSLNGAFRTSDYSTSGSNTVFKIGTAWQVNDDLTVRANWSEGFRAPNIGELFNTGSRFDSSITDPCDVVANGGTQHPNCAALGVPADHQQPNAQISVTTGGNPNLTPETAETWTAGVTYSPSALADSMGLAGITFEANYYNISMENVIQAPNAADVLQGCVETLADVFCNNVQRTSTGIVTRIDGILTNIAAIDTDGFDWSITAETEAADWGQLRFKWMNSHLFKFEESVPNASGGIDVVDRAGTELGSPERAYIKFKSSLFIDWTKDQWTVGTTFRYLGSVDEGCGGTIGGFGFTQYCTNGADGNELGSTFYTDLQVTYRPEWFEGETSITLGVQNLLDQDPPLCTTCDLNNFDGTVHALPGRFFYGRVAFQF</sequence>
<keyword evidence="4 8" id="KW-0812">Transmembrane</keyword>
<dbReference type="Pfam" id="PF07715">
    <property type="entry name" value="Plug"/>
    <property type="match status" value="1"/>
</dbReference>
<evidence type="ECO:0000259" key="11">
    <source>
        <dbReference type="Pfam" id="PF00593"/>
    </source>
</evidence>